<name>A0A8J2XXB1_9BURK</name>
<dbReference type="InterPro" id="IPR014729">
    <property type="entry name" value="Rossmann-like_a/b/a_fold"/>
</dbReference>
<protein>
    <recommendedName>
        <fullName evidence="1">Photolyase/cryptochrome alpha/beta domain-containing protein</fullName>
    </recommendedName>
</protein>
<organism evidence="2 3">
    <name type="scientific">Oxalicibacterium flavum</name>
    <dbReference type="NCBI Taxonomy" id="179467"/>
    <lineage>
        <taxon>Bacteria</taxon>
        <taxon>Pseudomonadati</taxon>
        <taxon>Pseudomonadota</taxon>
        <taxon>Betaproteobacteria</taxon>
        <taxon>Burkholderiales</taxon>
        <taxon>Oxalobacteraceae</taxon>
        <taxon>Oxalicibacterium</taxon>
    </lineage>
</organism>
<dbReference type="EMBL" id="BMCG01000003">
    <property type="protein sequence ID" value="GGC08420.1"/>
    <property type="molecule type" value="Genomic_DNA"/>
</dbReference>
<dbReference type="Pfam" id="PF00875">
    <property type="entry name" value="DNA_photolyase"/>
    <property type="match status" value="1"/>
</dbReference>
<dbReference type="PANTHER" id="PTHR11455:SF9">
    <property type="entry name" value="CRYPTOCHROME CIRCADIAN CLOCK 5 ISOFORM X1"/>
    <property type="match status" value="1"/>
</dbReference>
<reference evidence="2" key="1">
    <citation type="journal article" date="2014" name="Int. J. Syst. Evol. Microbiol.">
        <title>Complete genome sequence of Corynebacterium casei LMG S-19264T (=DSM 44701T), isolated from a smear-ripened cheese.</title>
        <authorList>
            <consortium name="US DOE Joint Genome Institute (JGI-PGF)"/>
            <person name="Walter F."/>
            <person name="Albersmeier A."/>
            <person name="Kalinowski J."/>
            <person name="Ruckert C."/>
        </authorList>
    </citation>
    <scope>NUCLEOTIDE SEQUENCE</scope>
    <source>
        <strain evidence="2">CCM 7086</strain>
    </source>
</reference>
<dbReference type="GO" id="GO:0009416">
    <property type="term" value="P:response to light stimulus"/>
    <property type="evidence" value="ECO:0007669"/>
    <property type="project" value="TreeGrafter"/>
</dbReference>
<reference evidence="2" key="2">
    <citation type="submission" date="2020-09" db="EMBL/GenBank/DDBJ databases">
        <authorList>
            <person name="Sun Q."/>
            <person name="Sedlacek I."/>
        </authorList>
    </citation>
    <scope>NUCLEOTIDE SEQUENCE</scope>
    <source>
        <strain evidence="2">CCM 7086</strain>
    </source>
</reference>
<evidence type="ECO:0000313" key="3">
    <source>
        <dbReference type="Proteomes" id="UP000620266"/>
    </source>
</evidence>
<dbReference type="InterPro" id="IPR002081">
    <property type="entry name" value="Cryptochrome/DNA_photolyase_1"/>
</dbReference>
<dbReference type="InterPro" id="IPR006050">
    <property type="entry name" value="DNA_photolyase_N"/>
</dbReference>
<dbReference type="AlphaFoldDB" id="A0A8J2XXB1"/>
<proteinExistence type="predicted"/>
<feature type="domain" description="Photolyase/cryptochrome alpha/beta" evidence="1">
    <location>
        <begin position="5"/>
        <end position="134"/>
    </location>
</feature>
<sequence length="211" mass="24292">MPDFDRSLVWLRRDLRSFDHAALHHALAQSRQVYCVFVFDRTILDLLPRRDKRVEFIHASLRELDGELKAMGGGLIVLHDHAEPAIPRLAAELDVEAVFVNRDYEPQAVRRDRAVATALERDGRTFHTFKDQVIFECSEILTKSGTPFSVFTPYKNAWLRQLHAGGDMGPSISMRSVPVWLHHRPACTRCRHSQRLVSRKPIWRNWASSSA</sequence>
<dbReference type="SUPFAM" id="SSF52425">
    <property type="entry name" value="Cryptochrome/photolyase, N-terminal domain"/>
    <property type="match status" value="1"/>
</dbReference>
<dbReference type="InterPro" id="IPR036155">
    <property type="entry name" value="Crypto/Photolyase_N_sf"/>
</dbReference>
<dbReference type="PROSITE" id="PS51645">
    <property type="entry name" value="PHR_CRY_ALPHA_BETA"/>
    <property type="match status" value="1"/>
</dbReference>
<dbReference type="Gene3D" id="3.40.50.620">
    <property type="entry name" value="HUPs"/>
    <property type="match status" value="1"/>
</dbReference>
<dbReference type="Proteomes" id="UP000620266">
    <property type="component" value="Unassembled WGS sequence"/>
</dbReference>
<comment type="caution">
    <text evidence="2">The sequence shown here is derived from an EMBL/GenBank/DDBJ whole genome shotgun (WGS) entry which is preliminary data.</text>
</comment>
<dbReference type="PANTHER" id="PTHR11455">
    <property type="entry name" value="CRYPTOCHROME"/>
    <property type="match status" value="1"/>
</dbReference>
<gene>
    <name evidence="2" type="ORF">GCM10007205_16830</name>
</gene>
<dbReference type="GO" id="GO:0003677">
    <property type="term" value="F:DNA binding"/>
    <property type="evidence" value="ECO:0007669"/>
    <property type="project" value="TreeGrafter"/>
</dbReference>
<accession>A0A8J2XXB1</accession>
<evidence type="ECO:0000259" key="1">
    <source>
        <dbReference type="PROSITE" id="PS51645"/>
    </source>
</evidence>
<dbReference type="GO" id="GO:0071949">
    <property type="term" value="F:FAD binding"/>
    <property type="evidence" value="ECO:0007669"/>
    <property type="project" value="TreeGrafter"/>
</dbReference>
<dbReference type="Gene3D" id="1.25.40.80">
    <property type="match status" value="1"/>
</dbReference>
<evidence type="ECO:0000313" key="2">
    <source>
        <dbReference type="EMBL" id="GGC08420.1"/>
    </source>
</evidence>
<keyword evidence="3" id="KW-1185">Reference proteome</keyword>
<dbReference type="GO" id="GO:0003904">
    <property type="term" value="F:deoxyribodipyrimidine photo-lyase activity"/>
    <property type="evidence" value="ECO:0007669"/>
    <property type="project" value="TreeGrafter"/>
</dbReference>